<proteinExistence type="inferred from homology"/>
<sequence>MTQQDVTLSGREALAHPTGTAPEIDIIDPAVYERGGIPHDRFAWLRDNDPVHWHRDLDERVPGFWAVTRHEDVVTVSRNPQIYSSHVRTSMYEEFTDDEILLYGMMMLFQDPPDHTRNRAKVNRGFTPRMIKQLEAHIRDICHELIDDVVERGEACFVEDIAAHLPAYVICELLGAPVTDRQKICDWSNRIIGFADPELNGAKDQAKLFAGELMDYAAALAAEREADPRDDIATKLLQPDENGVRLSTEEFQLFLLMLVIAGHETTRNGSVGGMLAFFEHPDQWARLQADRSLLRTTPDEIVRWTSPINLFRRTAVQDTELGGKQIRAGDKVVLFYGSANRDERVIDDPFAFDIGRDPNPHVGFGGGGPHFCLGTHLARLELSVLFEAILDRMPDIRPAGEARRLRSNFVNGVKELRVEFTPSARRPR</sequence>
<dbReference type="EC" id="1.14.15.29" evidence="8"/>
<evidence type="ECO:0000256" key="7">
    <source>
        <dbReference type="SAM" id="MobiDB-lite"/>
    </source>
</evidence>
<keyword evidence="2" id="KW-0349">Heme</keyword>
<gene>
    <name evidence="8" type="ORF">ACRB68_13940</name>
</gene>
<dbReference type="GO" id="GO:0008395">
    <property type="term" value="F:steroid hydroxylase activity"/>
    <property type="evidence" value="ECO:0007669"/>
    <property type="project" value="TreeGrafter"/>
</dbReference>
<keyword evidence="3" id="KW-0479">Metal-binding</keyword>
<keyword evidence="6 8" id="KW-0503">Monooxygenase</keyword>
<evidence type="ECO:0000313" key="9">
    <source>
        <dbReference type="Proteomes" id="UP000487268"/>
    </source>
</evidence>
<evidence type="ECO:0000256" key="6">
    <source>
        <dbReference type="ARBA" id="ARBA00023033"/>
    </source>
</evidence>
<comment type="similarity">
    <text evidence="1">Belongs to the cytochrome P450 family.</text>
</comment>
<protein>
    <submittedName>
        <fullName evidence="8">Steroid C26-monooxygenase</fullName>
        <ecNumber evidence="8">1.14.15.29</ecNumber>
    </submittedName>
</protein>
<dbReference type="Pfam" id="PF00067">
    <property type="entry name" value="p450"/>
    <property type="match status" value="1"/>
</dbReference>
<dbReference type="SUPFAM" id="SSF48264">
    <property type="entry name" value="Cytochrome P450"/>
    <property type="match status" value="1"/>
</dbReference>
<evidence type="ECO:0000256" key="3">
    <source>
        <dbReference type="ARBA" id="ARBA00022723"/>
    </source>
</evidence>
<evidence type="ECO:0000313" key="8">
    <source>
        <dbReference type="EMBL" id="MQY03352.1"/>
    </source>
</evidence>
<evidence type="ECO:0000256" key="4">
    <source>
        <dbReference type="ARBA" id="ARBA00023002"/>
    </source>
</evidence>
<dbReference type="Gene3D" id="1.10.630.10">
    <property type="entry name" value="Cytochrome P450"/>
    <property type="match status" value="1"/>
</dbReference>
<dbReference type="PANTHER" id="PTHR46696">
    <property type="entry name" value="P450, PUTATIVE (EUROFUNG)-RELATED"/>
    <property type="match status" value="1"/>
</dbReference>
<dbReference type="GO" id="GO:0020037">
    <property type="term" value="F:heme binding"/>
    <property type="evidence" value="ECO:0007669"/>
    <property type="project" value="InterPro"/>
</dbReference>
<dbReference type="PANTHER" id="PTHR46696:SF4">
    <property type="entry name" value="BIOTIN BIOSYNTHESIS CYTOCHROME P450"/>
    <property type="match status" value="1"/>
</dbReference>
<dbReference type="InterPro" id="IPR002397">
    <property type="entry name" value="Cyt_P450_B"/>
</dbReference>
<keyword evidence="9" id="KW-1185">Reference proteome</keyword>
<dbReference type="RefSeq" id="WP_328593854.1">
    <property type="nucleotide sequence ID" value="NZ_WEGH01000001.1"/>
</dbReference>
<dbReference type="EMBL" id="WEGH01000001">
    <property type="protein sequence ID" value="MQY03352.1"/>
    <property type="molecule type" value="Genomic_DNA"/>
</dbReference>
<dbReference type="FunFam" id="1.10.630.10:FF:000018">
    <property type="entry name" value="Cytochrome P450 monooxygenase"/>
    <property type="match status" value="1"/>
</dbReference>
<dbReference type="AlphaFoldDB" id="A0A7K0BQZ8"/>
<dbReference type="GO" id="GO:0005506">
    <property type="term" value="F:iron ion binding"/>
    <property type="evidence" value="ECO:0007669"/>
    <property type="project" value="InterPro"/>
</dbReference>
<organism evidence="8 9">
    <name type="scientific">Actinomadura macrotermitis</name>
    <dbReference type="NCBI Taxonomy" id="2585200"/>
    <lineage>
        <taxon>Bacteria</taxon>
        <taxon>Bacillati</taxon>
        <taxon>Actinomycetota</taxon>
        <taxon>Actinomycetes</taxon>
        <taxon>Streptosporangiales</taxon>
        <taxon>Thermomonosporaceae</taxon>
        <taxon>Actinomadura</taxon>
    </lineage>
</organism>
<dbReference type="InterPro" id="IPR001128">
    <property type="entry name" value="Cyt_P450"/>
</dbReference>
<reference evidence="8 9" key="1">
    <citation type="submission" date="2019-10" db="EMBL/GenBank/DDBJ databases">
        <title>Actinomadura rubteroloni sp. nov. and Actinomadura macrotermitis sp. nov., isolated from the gut of fungus growing-termite Macrotermes natalensis.</title>
        <authorList>
            <person name="Benndorf R."/>
            <person name="Martin K."/>
            <person name="Kuefner M."/>
            <person name="De Beer W."/>
            <person name="Kaster A.-K."/>
            <person name="Vollmers J."/>
            <person name="Poulsen M."/>
            <person name="Beemelmanns C."/>
        </authorList>
    </citation>
    <scope>NUCLEOTIDE SEQUENCE [LARGE SCALE GENOMIC DNA]</scope>
    <source>
        <strain evidence="8 9">RB68</strain>
    </source>
</reference>
<evidence type="ECO:0000256" key="1">
    <source>
        <dbReference type="ARBA" id="ARBA00010617"/>
    </source>
</evidence>
<dbReference type="CDD" id="cd11033">
    <property type="entry name" value="CYP142-like"/>
    <property type="match status" value="1"/>
</dbReference>
<dbReference type="GO" id="GO:0006707">
    <property type="term" value="P:cholesterol catabolic process"/>
    <property type="evidence" value="ECO:0007669"/>
    <property type="project" value="TreeGrafter"/>
</dbReference>
<dbReference type="PRINTS" id="PR00359">
    <property type="entry name" value="BP450"/>
</dbReference>
<name>A0A7K0BQZ8_9ACTN</name>
<dbReference type="InterPro" id="IPR036396">
    <property type="entry name" value="Cyt_P450_sf"/>
</dbReference>
<comment type="caution">
    <text evidence="8">The sequence shown here is derived from an EMBL/GenBank/DDBJ whole genome shotgun (WGS) entry which is preliminary data.</text>
</comment>
<dbReference type="GO" id="GO:0036199">
    <property type="term" value="F:cholest-4-en-3-one 26-monooxygenase activity"/>
    <property type="evidence" value="ECO:0007669"/>
    <property type="project" value="UniProtKB-EC"/>
</dbReference>
<feature type="region of interest" description="Disordered" evidence="7">
    <location>
        <begin position="1"/>
        <end position="20"/>
    </location>
</feature>
<keyword evidence="4 8" id="KW-0560">Oxidoreductase</keyword>
<accession>A0A7K0BQZ8</accession>
<evidence type="ECO:0000256" key="2">
    <source>
        <dbReference type="ARBA" id="ARBA00022617"/>
    </source>
</evidence>
<evidence type="ECO:0000256" key="5">
    <source>
        <dbReference type="ARBA" id="ARBA00023004"/>
    </source>
</evidence>
<keyword evidence="5" id="KW-0408">Iron</keyword>
<dbReference type="Proteomes" id="UP000487268">
    <property type="component" value="Unassembled WGS sequence"/>
</dbReference>